<name>A0A1R3K0H5_9ROSI</name>
<feature type="region of interest" description="Disordered" evidence="3">
    <location>
        <begin position="70"/>
        <end position="96"/>
    </location>
</feature>
<feature type="compositionally biased region" description="Acidic residues" evidence="3">
    <location>
        <begin position="176"/>
        <end position="189"/>
    </location>
</feature>
<dbReference type="Proteomes" id="UP000187203">
    <property type="component" value="Unassembled WGS sequence"/>
</dbReference>
<keyword evidence="1" id="KW-0547">Nucleotide-binding</keyword>
<dbReference type="GO" id="GO:0005524">
    <property type="term" value="F:ATP binding"/>
    <property type="evidence" value="ECO:0007669"/>
    <property type="project" value="UniProtKB-KW"/>
</dbReference>
<evidence type="ECO:0000256" key="2">
    <source>
        <dbReference type="ARBA" id="ARBA00022840"/>
    </source>
</evidence>
<gene>
    <name evidence="4" type="ORF">COLO4_12565</name>
</gene>
<dbReference type="GO" id="GO:0030687">
    <property type="term" value="C:preribosome, large subunit precursor"/>
    <property type="evidence" value="ECO:0007669"/>
    <property type="project" value="TreeGrafter"/>
</dbReference>
<evidence type="ECO:0000313" key="5">
    <source>
        <dbReference type="Proteomes" id="UP000187203"/>
    </source>
</evidence>
<organism evidence="4 5">
    <name type="scientific">Corchorus olitorius</name>
    <dbReference type="NCBI Taxonomy" id="93759"/>
    <lineage>
        <taxon>Eukaryota</taxon>
        <taxon>Viridiplantae</taxon>
        <taxon>Streptophyta</taxon>
        <taxon>Embryophyta</taxon>
        <taxon>Tracheophyta</taxon>
        <taxon>Spermatophyta</taxon>
        <taxon>Magnoliopsida</taxon>
        <taxon>eudicotyledons</taxon>
        <taxon>Gunneridae</taxon>
        <taxon>Pentapetalae</taxon>
        <taxon>rosids</taxon>
        <taxon>malvids</taxon>
        <taxon>Malvales</taxon>
        <taxon>Malvaceae</taxon>
        <taxon>Grewioideae</taxon>
        <taxon>Apeibeae</taxon>
        <taxon>Corchorus</taxon>
    </lineage>
</organism>
<evidence type="ECO:0000313" key="4">
    <source>
        <dbReference type="EMBL" id="OMP00571.1"/>
    </source>
</evidence>
<dbReference type="GO" id="GO:0005634">
    <property type="term" value="C:nucleus"/>
    <property type="evidence" value="ECO:0007669"/>
    <property type="project" value="TreeGrafter"/>
</dbReference>
<reference evidence="5" key="1">
    <citation type="submission" date="2013-09" db="EMBL/GenBank/DDBJ databases">
        <title>Corchorus olitorius genome sequencing.</title>
        <authorList>
            <person name="Alam M."/>
            <person name="Haque M.S."/>
            <person name="Islam M.S."/>
            <person name="Emdad E.M."/>
            <person name="Islam M.M."/>
            <person name="Ahmed B."/>
            <person name="Halim A."/>
            <person name="Hossen Q.M.M."/>
            <person name="Hossain M.Z."/>
            <person name="Ahmed R."/>
            <person name="Khan M.M."/>
            <person name="Islam R."/>
            <person name="Rashid M.M."/>
            <person name="Khan S.A."/>
            <person name="Rahman M.S."/>
            <person name="Alam M."/>
            <person name="Yahiya A.S."/>
            <person name="Khan M.S."/>
            <person name="Azam M.S."/>
            <person name="Haque T."/>
            <person name="Lashkar M.Z.H."/>
            <person name="Akhand A.I."/>
            <person name="Morshed G."/>
            <person name="Roy S."/>
            <person name="Uddin K.S."/>
            <person name="Rabeya T."/>
            <person name="Hossain A.S."/>
            <person name="Chowdhury A."/>
            <person name="Snigdha A.R."/>
            <person name="Mortoza M.S."/>
            <person name="Matin S.A."/>
            <person name="Hoque S.M.E."/>
            <person name="Islam M.K."/>
            <person name="Roy D.K."/>
            <person name="Haider R."/>
            <person name="Moosa M.M."/>
            <person name="Elias S.M."/>
            <person name="Hasan A.M."/>
            <person name="Jahan S."/>
            <person name="Shafiuddin M."/>
            <person name="Mahmood N."/>
            <person name="Shommy N.S."/>
        </authorList>
    </citation>
    <scope>NUCLEOTIDE SEQUENCE [LARGE SCALE GENOMIC DNA]</scope>
    <source>
        <strain evidence="5">cv. O-4</strain>
    </source>
</reference>
<dbReference type="AlphaFoldDB" id="A0A1R3K0H5"/>
<dbReference type="PANTHER" id="PTHR48103:SF2">
    <property type="entry name" value="MIDASIN"/>
    <property type="match status" value="1"/>
</dbReference>
<protein>
    <submittedName>
        <fullName evidence="4">Uncharacterized protein</fullName>
    </submittedName>
</protein>
<dbReference type="EMBL" id="AWUE01014931">
    <property type="protein sequence ID" value="OMP00571.1"/>
    <property type="molecule type" value="Genomic_DNA"/>
</dbReference>
<feature type="region of interest" description="Disordered" evidence="3">
    <location>
        <begin position="145"/>
        <end position="274"/>
    </location>
</feature>
<comment type="caution">
    <text evidence="4">The sequence shown here is derived from an EMBL/GenBank/DDBJ whole genome shotgun (WGS) entry which is preliminary data.</text>
</comment>
<dbReference type="GO" id="GO:0000055">
    <property type="term" value="P:ribosomal large subunit export from nucleus"/>
    <property type="evidence" value="ECO:0007669"/>
    <property type="project" value="TreeGrafter"/>
</dbReference>
<dbReference type="STRING" id="93759.A0A1R3K0H5"/>
<dbReference type="OrthoDB" id="5186at2759"/>
<proteinExistence type="predicted"/>
<sequence length="274" mass="30167">MELVVRHNFQVLQECEEQLAAFNKQDFEKSSIVDSILSHFDERFSKVSILTYGLANILAALYAKGFGVSTKDQEDDASHDMGQNASGTGMGEGAGVHDVSDQIMDEDQLLGASEKPSEEQAASDDVPSKDQKGIEMEQDFAADTFSVSEDSGDDNDEDTEDQQLESAMGETGDNSEVVDEMLWDKDNDENPNNNEKYESGPSVRDNDTSSREFRAKEDSAGTADEPEESKMDDLDKNASEIENEADLVENENTEDPSLNKEEGFADPLDWSLTS</sequence>
<feature type="compositionally biased region" description="Basic and acidic residues" evidence="3">
    <location>
        <begin position="228"/>
        <end position="239"/>
    </location>
</feature>
<evidence type="ECO:0000256" key="1">
    <source>
        <dbReference type="ARBA" id="ARBA00022741"/>
    </source>
</evidence>
<accession>A0A1R3K0H5</accession>
<keyword evidence="5" id="KW-1185">Reference proteome</keyword>
<feature type="compositionally biased region" description="Basic and acidic residues" evidence="3">
    <location>
        <begin position="204"/>
        <end position="219"/>
    </location>
</feature>
<feature type="region of interest" description="Disordered" evidence="3">
    <location>
        <begin position="111"/>
        <end position="131"/>
    </location>
</feature>
<feature type="compositionally biased region" description="Acidic residues" evidence="3">
    <location>
        <begin position="150"/>
        <end position="163"/>
    </location>
</feature>
<keyword evidence="2" id="KW-0067">ATP-binding</keyword>
<dbReference type="PANTHER" id="PTHR48103">
    <property type="entry name" value="MIDASIN-RELATED"/>
    <property type="match status" value="1"/>
</dbReference>
<evidence type="ECO:0000256" key="3">
    <source>
        <dbReference type="SAM" id="MobiDB-lite"/>
    </source>
</evidence>
<dbReference type="GO" id="GO:0000027">
    <property type="term" value="P:ribosomal large subunit assembly"/>
    <property type="evidence" value="ECO:0007669"/>
    <property type="project" value="TreeGrafter"/>
</dbReference>
<feature type="compositionally biased region" description="Acidic residues" evidence="3">
    <location>
        <begin position="241"/>
        <end position="254"/>
    </location>
</feature>